<keyword evidence="4" id="KW-1185">Reference proteome</keyword>
<name>A0A9W7AS78_9STRA</name>
<keyword evidence="2" id="KW-0472">Membrane</keyword>
<feature type="region of interest" description="Disordered" evidence="1">
    <location>
        <begin position="126"/>
        <end position="149"/>
    </location>
</feature>
<keyword evidence="2" id="KW-0812">Transmembrane</keyword>
<feature type="compositionally biased region" description="Low complexity" evidence="1">
    <location>
        <begin position="126"/>
        <end position="136"/>
    </location>
</feature>
<feature type="transmembrane region" description="Helical" evidence="2">
    <location>
        <begin position="173"/>
        <end position="198"/>
    </location>
</feature>
<dbReference type="AlphaFoldDB" id="A0A9W7AS78"/>
<evidence type="ECO:0000256" key="2">
    <source>
        <dbReference type="SAM" id="Phobius"/>
    </source>
</evidence>
<protein>
    <submittedName>
        <fullName evidence="3">Uncharacterized protein</fullName>
    </submittedName>
</protein>
<gene>
    <name evidence="3" type="ORF">TrRE_jg11576</name>
</gene>
<dbReference type="EMBL" id="BRXZ01001683">
    <property type="protein sequence ID" value="GMH76586.1"/>
    <property type="molecule type" value="Genomic_DNA"/>
</dbReference>
<evidence type="ECO:0000313" key="3">
    <source>
        <dbReference type="EMBL" id="GMH76586.1"/>
    </source>
</evidence>
<sequence>MNGGRKVGIHNNKREVENSNIWSSFSTSRSHFWLSYRNNSDINETSKHRPTHQWSKDLWQALTGLQHNAGVESENEALQEHLKWVEKRYKVLHSDESSKDLHTASVSRTADALYVLGRAEESVESNNLSSDLLSSSTPPPSYLDPGLPPPLELPRAHALGAAEPGRRFRKRRVIIPVGLSVAAALVPGALTLGSITVAGSLSLPSVRRQIAKRC</sequence>
<evidence type="ECO:0000256" key="1">
    <source>
        <dbReference type="SAM" id="MobiDB-lite"/>
    </source>
</evidence>
<keyword evidence="2" id="KW-1133">Transmembrane helix</keyword>
<organism evidence="3 4">
    <name type="scientific">Triparma retinervis</name>
    <dbReference type="NCBI Taxonomy" id="2557542"/>
    <lineage>
        <taxon>Eukaryota</taxon>
        <taxon>Sar</taxon>
        <taxon>Stramenopiles</taxon>
        <taxon>Ochrophyta</taxon>
        <taxon>Bolidophyceae</taxon>
        <taxon>Parmales</taxon>
        <taxon>Triparmaceae</taxon>
        <taxon>Triparma</taxon>
    </lineage>
</organism>
<reference evidence="3" key="1">
    <citation type="submission" date="2022-07" db="EMBL/GenBank/DDBJ databases">
        <title>Genome analysis of Parmales, a sister group of diatoms, reveals the evolutionary specialization of diatoms from phago-mixotrophs to photoautotrophs.</title>
        <authorList>
            <person name="Ban H."/>
            <person name="Sato S."/>
            <person name="Yoshikawa S."/>
            <person name="Kazumasa Y."/>
            <person name="Nakamura Y."/>
            <person name="Ichinomiya M."/>
            <person name="Saitoh K."/>
            <person name="Sato N."/>
            <person name="Blanc-Mathieu R."/>
            <person name="Endo H."/>
            <person name="Kuwata A."/>
            <person name="Ogata H."/>
        </authorList>
    </citation>
    <scope>NUCLEOTIDE SEQUENCE</scope>
</reference>
<dbReference type="Proteomes" id="UP001165082">
    <property type="component" value="Unassembled WGS sequence"/>
</dbReference>
<feature type="compositionally biased region" description="Pro residues" evidence="1">
    <location>
        <begin position="137"/>
        <end position="149"/>
    </location>
</feature>
<accession>A0A9W7AS78</accession>
<proteinExistence type="predicted"/>
<dbReference type="OrthoDB" id="10490265at2759"/>
<comment type="caution">
    <text evidence="3">The sequence shown here is derived from an EMBL/GenBank/DDBJ whole genome shotgun (WGS) entry which is preliminary data.</text>
</comment>
<evidence type="ECO:0000313" key="4">
    <source>
        <dbReference type="Proteomes" id="UP001165082"/>
    </source>
</evidence>